<gene>
    <name evidence="2" type="ORF">NFX39_05735</name>
</gene>
<keyword evidence="1" id="KW-1133">Transmembrane helix</keyword>
<dbReference type="Proteomes" id="UP001523234">
    <property type="component" value="Unassembled WGS sequence"/>
</dbReference>
<dbReference type="RefSeq" id="WP_252443875.1">
    <property type="nucleotide sequence ID" value="NZ_JAMWYK010000007.1"/>
</dbReference>
<accession>A0ABT0ZRG7</accession>
<keyword evidence="1" id="KW-0812">Transmembrane</keyword>
<comment type="caution">
    <text evidence="2">The sequence shown here is derived from an EMBL/GenBank/DDBJ whole genome shotgun (WGS) entry which is preliminary data.</text>
</comment>
<organism evidence="2 3">
    <name type="scientific">Fructobacillus apis</name>
    <dbReference type="NCBI Taxonomy" id="2935017"/>
    <lineage>
        <taxon>Bacteria</taxon>
        <taxon>Bacillati</taxon>
        <taxon>Bacillota</taxon>
        <taxon>Bacilli</taxon>
        <taxon>Lactobacillales</taxon>
        <taxon>Lactobacillaceae</taxon>
        <taxon>Fructobacillus</taxon>
    </lineage>
</organism>
<protein>
    <submittedName>
        <fullName evidence="2">Uncharacterized protein</fullName>
    </submittedName>
</protein>
<keyword evidence="1" id="KW-0472">Membrane</keyword>
<reference evidence="2 3" key="1">
    <citation type="submission" date="2022-06" db="EMBL/GenBank/DDBJ databases">
        <title>Fructobacillus taiwanensis sp. nov., isolated from the honeybee.</title>
        <authorList>
            <person name="Chen Y.-S."/>
            <person name="Wang L.-T."/>
            <person name="Lee Y.-S."/>
            <person name="Chang Y.-C."/>
            <person name="Wu H.-C."/>
            <person name="Liao C.-Y."/>
            <person name="Chen W.-H."/>
            <person name="Deng J.-N."/>
            <person name="Wang Y.-H."/>
        </authorList>
    </citation>
    <scope>NUCLEOTIDE SEQUENCE [LARGE SCALE GENOMIC DNA]</scope>
    <source>
        <strain evidence="2 3">W13</strain>
    </source>
</reference>
<name>A0ABT0ZRG7_9LACO</name>
<proteinExistence type="predicted"/>
<dbReference type="EMBL" id="JAMWYK010000007">
    <property type="protein sequence ID" value="MCO0832579.1"/>
    <property type="molecule type" value="Genomic_DNA"/>
</dbReference>
<evidence type="ECO:0000313" key="3">
    <source>
        <dbReference type="Proteomes" id="UP001523234"/>
    </source>
</evidence>
<evidence type="ECO:0000256" key="1">
    <source>
        <dbReference type="SAM" id="Phobius"/>
    </source>
</evidence>
<sequence>MKNEAPLVKINAKEAWVMLIAAVTILAVVITATETEAGSHKSKDCCDTTHHVN</sequence>
<keyword evidence="3" id="KW-1185">Reference proteome</keyword>
<evidence type="ECO:0000313" key="2">
    <source>
        <dbReference type="EMBL" id="MCO0832579.1"/>
    </source>
</evidence>
<feature type="transmembrane region" description="Helical" evidence="1">
    <location>
        <begin position="15"/>
        <end position="33"/>
    </location>
</feature>